<dbReference type="GeneID" id="22111971"/>
<dbReference type="InterPro" id="IPR036388">
    <property type="entry name" value="WH-like_DNA-bd_sf"/>
</dbReference>
<keyword evidence="1" id="KW-0540">Nuclease</keyword>
<proteinExistence type="predicted"/>
<sequence>MKEVNVKEHKVYHIRVVGNEDLAQGYVGVTGDIAARMRSHKHSGMLNSGREFVLIHSGSQEECYAIEAKLRPEENMGWNKGRGGYRRAGNIKTGERISIDTEIKQGQHLSRATEFKKGTTPHNKGNGKDYIFTSPTGEEYLVTCITDFCIAHNLTPQNMRKVARGLRVHHKGWIASHVQTGR</sequence>
<gene>
    <name evidence="1" type="ORF">phD2B_0042</name>
</gene>
<dbReference type="EMBL" id="KM370384">
    <property type="protein sequence ID" value="AIM51268.1"/>
    <property type="molecule type" value="Genomic_DNA"/>
</dbReference>
<dbReference type="GO" id="GO:0004519">
    <property type="term" value="F:endonuclease activity"/>
    <property type="evidence" value="ECO:0007669"/>
    <property type="project" value="UniProtKB-KW"/>
</dbReference>
<evidence type="ECO:0000313" key="2">
    <source>
        <dbReference type="Proteomes" id="UP000029353"/>
    </source>
</evidence>
<keyword evidence="1" id="KW-0378">Hydrolase</keyword>
<dbReference type="OrthoDB" id="961at542835"/>
<dbReference type="RefSeq" id="YP_009102788.1">
    <property type="nucleotide sequence ID" value="NC_025450.1"/>
</dbReference>
<dbReference type="KEGG" id="vg:22111971"/>
<accession>A0A088FS47</accession>
<organism evidence="1 2">
    <name type="scientific">Lelliottia phage phD2B</name>
    <dbReference type="NCBI Taxonomy" id="1542498"/>
    <lineage>
        <taxon>Viruses</taxon>
        <taxon>Duplodnaviria</taxon>
        <taxon>Heunggongvirae</taxon>
        <taxon>Uroviricota</taxon>
        <taxon>Caudoviricetes</taxon>
        <taxon>Autographivirales</taxon>
        <taxon>Autosignataviridae</taxon>
        <taxon>Molineuxvirinae</taxon>
        <taxon>Tuodvirus</taxon>
        <taxon>Tuodvirus phD2B</taxon>
    </lineage>
</organism>
<protein>
    <submittedName>
        <fullName evidence="1">Putative homing endonuclease</fullName>
    </submittedName>
</protein>
<keyword evidence="1" id="KW-0255">Endonuclease</keyword>
<keyword evidence="2" id="KW-1185">Reference proteome</keyword>
<name>A0A088FS47_9CAUD</name>
<dbReference type="Proteomes" id="UP000029353">
    <property type="component" value="Segment"/>
</dbReference>
<reference evidence="1 2" key="1">
    <citation type="submission" date="2014-10" db="EMBL/GenBank/DDBJ databases">
        <title>Complete Genome of Lelliottia podophage phD2B.</title>
        <authorList>
            <person name="Nowicki G."/>
            <person name="Barylski J."/>
            <person name="Kujawa N."/>
            <person name="Gozdzicka-Jozefiak A."/>
        </authorList>
    </citation>
    <scope>NUCLEOTIDE SEQUENCE [LARGE SCALE GENOMIC DNA]</scope>
</reference>
<dbReference type="Gene3D" id="1.10.10.10">
    <property type="entry name" value="Winged helix-like DNA-binding domain superfamily/Winged helix DNA-binding domain"/>
    <property type="match status" value="1"/>
</dbReference>
<evidence type="ECO:0000313" key="1">
    <source>
        <dbReference type="EMBL" id="AIM51268.1"/>
    </source>
</evidence>